<comment type="caution">
    <text evidence="1">The sequence shown here is derived from an EMBL/GenBank/DDBJ whole genome shotgun (WGS) entry which is preliminary data.</text>
</comment>
<proteinExistence type="predicted"/>
<organism evidence="1 2">
    <name type="scientific">Caerostris extrusa</name>
    <name type="common">Bark spider</name>
    <name type="synonym">Caerostris bankana</name>
    <dbReference type="NCBI Taxonomy" id="172846"/>
    <lineage>
        <taxon>Eukaryota</taxon>
        <taxon>Metazoa</taxon>
        <taxon>Ecdysozoa</taxon>
        <taxon>Arthropoda</taxon>
        <taxon>Chelicerata</taxon>
        <taxon>Arachnida</taxon>
        <taxon>Araneae</taxon>
        <taxon>Araneomorphae</taxon>
        <taxon>Entelegynae</taxon>
        <taxon>Araneoidea</taxon>
        <taxon>Araneidae</taxon>
        <taxon>Caerostris</taxon>
    </lineage>
</organism>
<reference evidence="1 2" key="1">
    <citation type="submission" date="2021-06" db="EMBL/GenBank/DDBJ databases">
        <title>Caerostris extrusa draft genome.</title>
        <authorList>
            <person name="Kono N."/>
            <person name="Arakawa K."/>
        </authorList>
    </citation>
    <scope>NUCLEOTIDE SEQUENCE [LARGE SCALE GENOMIC DNA]</scope>
</reference>
<name>A0AAV4TPA8_CAEEX</name>
<sequence length="102" mass="11783">MTYFIIKSVITTISSESDVSLHTTIEVIQIFNIILRYVLPGTFQVLLQICRCLEAYCCPIYVSIGKRCSDSDGQERVSTARRESRCIRTLRAWCYVRKKAPR</sequence>
<accession>A0AAV4TPA8</accession>
<gene>
    <name evidence="1" type="ORF">CEXT_647431</name>
</gene>
<dbReference type="Proteomes" id="UP001054945">
    <property type="component" value="Unassembled WGS sequence"/>
</dbReference>
<dbReference type="AlphaFoldDB" id="A0AAV4TPA8"/>
<dbReference type="EMBL" id="BPLR01011525">
    <property type="protein sequence ID" value="GIY47137.1"/>
    <property type="molecule type" value="Genomic_DNA"/>
</dbReference>
<protein>
    <submittedName>
        <fullName evidence="1">Uncharacterized protein</fullName>
    </submittedName>
</protein>
<evidence type="ECO:0000313" key="2">
    <source>
        <dbReference type="Proteomes" id="UP001054945"/>
    </source>
</evidence>
<evidence type="ECO:0000313" key="1">
    <source>
        <dbReference type="EMBL" id="GIY47137.1"/>
    </source>
</evidence>
<keyword evidence="2" id="KW-1185">Reference proteome</keyword>